<comment type="similarity">
    <text evidence="1">Belongs to the universal stress protein A family.</text>
</comment>
<organism evidence="4 5">
    <name type="scientific">Alkalilimnicola ehrlichii (strain ATCC BAA-1101 / DSM 17681 / MLHE-1)</name>
    <dbReference type="NCBI Taxonomy" id="187272"/>
    <lineage>
        <taxon>Bacteria</taxon>
        <taxon>Pseudomonadati</taxon>
        <taxon>Pseudomonadota</taxon>
        <taxon>Gammaproteobacteria</taxon>
        <taxon>Chromatiales</taxon>
        <taxon>Ectothiorhodospiraceae</taxon>
        <taxon>Alkalilimnicola</taxon>
    </lineage>
</organism>
<evidence type="ECO:0000313" key="5">
    <source>
        <dbReference type="Proteomes" id="UP000001962"/>
    </source>
</evidence>
<dbReference type="EMBL" id="CP000453">
    <property type="protein sequence ID" value="ABI56663.1"/>
    <property type="molecule type" value="Genomic_DNA"/>
</dbReference>
<proteinExistence type="inferred from homology"/>
<name>Q0A924_ALKEH</name>
<dbReference type="Pfam" id="PF00582">
    <property type="entry name" value="Usp"/>
    <property type="match status" value="2"/>
</dbReference>
<dbReference type="HOGENOM" id="CLU_049301_2_1_6"/>
<evidence type="ECO:0000259" key="3">
    <source>
        <dbReference type="Pfam" id="PF00582"/>
    </source>
</evidence>
<accession>Q0A924</accession>
<protein>
    <submittedName>
        <fullName evidence="4">UspA domain protein</fullName>
    </submittedName>
</protein>
<dbReference type="CDD" id="cd00293">
    <property type="entry name" value="USP-like"/>
    <property type="match status" value="2"/>
</dbReference>
<dbReference type="InterPro" id="IPR006016">
    <property type="entry name" value="UspA"/>
</dbReference>
<dbReference type="Proteomes" id="UP000001962">
    <property type="component" value="Chromosome"/>
</dbReference>
<feature type="domain" description="UspA" evidence="3">
    <location>
        <begin position="178"/>
        <end position="319"/>
    </location>
</feature>
<feature type="compositionally biased region" description="Basic and acidic residues" evidence="2">
    <location>
        <begin position="12"/>
        <end position="24"/>
    </location>
</feature>
<dbReference type="PANTHER" id="PTHR46268">
    <property type="entry name" value="STRESS RESPONSE PROTEIN NHAX"/>
    <property type="match status" value="1"/>
</dbReference>
<dbReference type="AlphaFoldDB" id="Q0A924"/>
<evidence type="ECO:0000313" key="4">
    <source>
        <dbReference type="EMBL" id="ABI56663.1"/>
    </source>
</evidence>
<sequence>MTRIYATISGETNRHPQHPDKSERNMTIKKIVYATDLSRRADRAGRRALQLASDHQADLLALSVVEADLQEESLVRLMRGSPEEVARQLVEGTDKALAEHMEKLGVVEGGTVQSRAVLGHGHKTILSEAKAFGADLLVIGAHGHHHLRDIFLGTTAENLVRNTDRPILVVKNEPQGRYRKVLVPVDFSERSRHALELAVSSVADDGTVQVLHVFNTAPLDRIYRTGADDETVRRIHQQAMAETQQDLSAFLAQAEVDLDKVESTIRVGYPPLVIEEAANALNAELLVMGTHGRKHWQDVLLGGVARRVVNQVRCDVLLSRGRA</sequence>
<reference evidence="5" key="1">
    <citation type="submission" date="2006-08" db="EMBL/GenBank/DDBJ databases">
        <title>Complete sequence of Alkalilimnicola ehrilichei MLHE-1.</title>
        <authorList>
            <person name="Copeland A."/>
            <person name="Lucas S."/>
            <person name="Lapidus A."/>
            <person name="Barry K."/>
            <person name="Detter J.C."/>
            <person name="Glavina del Rio T."/>
            <person name="Hammon N."/>
            <person name="Israni S."/>
            <person name="Dalin E."/>
            <person name="Tice H."/>
            <person name="Pitluck S."/>
            <person name="Sims D."/>
            <person name="Brettin T."/>
            <person name="Bruce D."/>
            <person name="Han C."/>
            <person name="Tapia R."/>
            <person name="Gilna P."/>
            <person name="Schmutz J."/>
            <person name="Larimer F."/>
            <person name="Land M."/>
            <person name="Hauser L."/>
            <person name="Kyrpides N."/>
            <person name="Mikhailova N."/>
            <person name="Oremland R.S."/>
            <person name="Hoeft S.E."/>
            <person name="Switzer-Blum J."/>
            <person name="Kulp T."/>
            <person name="King G."/>
            <person name="Tabita R."/>
            <person name="Witte B."/>
            <person name="Santini J.M."/>
            <person name="Basu P."/>
            <person name="Hollibaugh J.T."/>
            <person name="Xie G."/>
            <person name="Stolz J.F."/>
            <person name="Richardson P."/>
        </authorList>
    </citation>
    <scope>NUCLEOTIDE SEQUENCE [LARGE SCALE GENOMIC DNA]</scope>
    <source>
        <strain evidence="5">ATCC BAA-1101 / DSM 17681 / MLHE-1</strain>
    </source>
</reference>
<dbReference type="KEGG" id="aeh:Mlg_1314"/>
<dbReference type="PRINTS" id="PR01438">
    <property type="entry name" value="UNVRSLSTRESS"/>
</dbReference>
<dbReference type="Gene3D" id="3.40.50.620">
    <property type="entry name" value="HUPs"/>
    <property type="match status" value="2"/>
</dbReference>
<evidence type="ECO:0000256" key="1">
    <source>
        <dbReference type="ARBA" id="ARBA00008791"/>
    </source>
</evidence>
<dbReference type="eggNOG" id="COG0589">
    <property type="taxonomic scope" value="Bacteria"/>
</dbReference>
<dbReference type="InterPro" id="IPR006015">
    <property type="entry name" value="Universal_stress_UspA"/>
</dbReference>
<gene>
    <name evidence="4" type="ordered locus">Mlg_1314</name>
</gene>
<dbReference type="InterPro" id="IPR014729">
    <property type="entry name" value="Rossmann-like_a/b/a_fold"/>
</dbReference>
<feature type="domain" description="UspA" evidence="3">
    <location>
        <begin position="28"/>
        <end position="171"/>
    </location>
</feature>
<dbReference type="PANTHER" id="PTHR46268:SF6">
    <property type="entry name" value="UNIVERSAL STRESS PROTEIN UP12"/>
    <property type="match status" value="1"/>
</dbReference>
<dbReference type="SUPFAM" id="SSF52402">
    <property type="entry name" value="Adenine nucleotide alpha hydrolases-like"/>
    <property type="match status" value="2"/>
</dbReference>
<feature type="region of interest" description="Disordered" evidence="2">
    <location>
        <begin position="1"/>
        <end position="24"/>
    </location>
</feature>
<keyword evidence="5" id="KW-1185">Reference proteome</keyword>
<evidence type="ECO:0000256" key="2">
    <source>
        <dbReference type="SAM" id="MobiDB-lite"/>
    </source>
</evidence>